<dbReference type="EMBL" id="DAAYQT010000029">
    <property type="protein sequence ID" value="HAG5358963.1"/>
    <property type="molecule type" value="Genomic_DNA"/>
</dbReference>
<keyword evidence="2" id="KW-0812">Transmembrane</keyword>
<comment type="caution">
    <text evidence="5">The sequence shown here is derived from an EMBL/GenBank/DDBJ whole genome shotgun (WGS) entry which is preliminary data.</text>
</comment>
<reference evidence="5" key="2">
    <citation type="submission" date="2020-02" db="EMBL/GenBank/DDBJ databases">
        <authorList>
            <consortium name="NCBI Pathogen Detection Project"/>
        </authorList>
    </citation>
    <scope>NUCLEOTIDE SEQUENCE</scope>
    <source>
        <strain evidence="5">MA.CK_98/00010293</strain>
        <strain evidence="4">MA.CK_98/00011463</strain>
    </source>
</reference>
<gene>
    <name evidence="5" type="ORF">G8O64_004656</name>
    <name evidence="4" type="ORF">G8V93_004648</name>
</gene>
<dbReference type="FunFam" id="2.40.160.160:FF:000001">
    <property type="entry name" value="Intimin-like inverse autotransporter SinH"/>
    <property type="match status" value="1"/>
</dbReference>
<accession>A0A765BP00</accession>
<evidence type="ECO:0000256" key="1">
    <source>
        <dbReference type="ARBA" id="ARBA00010116"/>
    </source>
</evidence>
<protein>
    <submittedName>
        <fullName evidence="5">Invasin</fullName>
    </submittedName>
</protein>
<feature type="non-terminal residue" evidence="5">
    <location>
        <position position="525"/>
    </location>
</feature>
<dbReference type="InterPro" id="IPR024519">
    <property type="entry name" value="IAT_beta"/>
</dbReference>
<keyword evidence="2" id="KW-0472">Membrane</keyword>
<keyword evidence="2" id="KW-1133">Transmembrane helix</keyword>
<feature type="transmembrane region" description="Helical" evidence="2">
    <location>
        <begin position="22"/>
        <end position="43"/>
    </location>
</feature>
<dbReference type="GO" id="GO:0009279">
    <property type="term" value="C:cell outer membrane"/>
    <property type="evidence" value="ECO:0007669"/>
    <property type="project" value="TreeGrafter"/>
</dbReference>
<comment type="similarity">
    <text evidence="1">Belongs to the intimin/invasin family.</text>
</comment>
<proteinExistence type="inferred from homology"/>
<dbReference type="InterPro" id="IPR003535">
    <property type="entry name" value="Intimin/invasin_bac"/>
</dbReference>
<organism evidence="5">
    <name type="scientific">Salmonella enterica</name>
    <name type="common">Salmonella choleraesuis</name>
    <dbReference type="NCBI Taxonomy" id="28901"/>
    <lineage>
        <taxon>Bacteria</taxon>
        <taxon>Pseudomonadati</taxon>
        <taxon>Pseudomonadota</taxon>
        <taxon>Gammaproteobacteria</taxon>
        <taxon>Enterobacterales</taxon>
        <taxon>Enterobacteriaceae</taxon>
        <taxon>Salmonella</taxon>
    </lineage>
</organism>
<evidence type="ECO:0000313" key="4">
    <source>
        <dbReference type="EMBL" id="HAG1883073.1"/>
    </source>
</evidence>
<dbReference type="EMBL" id="DAAXOF010000029">
    <property type="protein sequence ID" value="HAG1883073.1"/>
    <property type="molecule type" value="Genomic_DNA"/>
</dbReference>
<evidence type="ECO:0000259" key="3">
    <source>
        <dbReference type="PROSITE" id="PS51782"/>
    </source>
</evidence>
<evidence type="ECO:0000256" key="2">
    <source>
        <dbReference type="SAM" id="Phobius"/>
    </source>
</evidence>
<dbReference type="GO" id="GO:0007155">
    <property type="term" value="P:cell adhesion"/>
    <property type="evidence" value="ECO:0007669"/>
    <property type="project" value="InterPro"/>
</dbReference>
<dbReference type="PRINTS" id="PR01369">
    <property type="entry name" value="INTIMIN"/>
</dbReference>
<dbReference type="InterPro" id="IPR036779">
    <property type="entry name" value="LysM_dom_sf"/>
</dbReference>
<dbReference type="PANTHER" id="PTHR39576:SF2">
    <property type="entry name" value="ATTACHING AND EFFACING PROTEIN HOMOLOG-RELATED"/>
    <property type="match status" value="1"/>
</dbReference>
<dbReference type="PANTHER" id="PTHR39576">
    <property type="entry name" value="ATTACHING AND EFFACING PROTEIN HOMOLOG-RELATED-RELATED"/>
    <property type="match status" value="1"/>
</dbReference>
<dbReference type="Gene3D" id="2.40.160.160">
    <property type="entry name" value="Inverse autotransporter, beta-domain"/>
    <property type="match status" value="1"/>
</dbReference>
<sequence>MLYKNNTLAFSLKWKRGMRSEIKYWCAWVNIIVQVLFPAAISFTPSLHAYAKSAPYTNHSIKTRTYSLKKGENIHTVVRKFGVSANELRDINQFRVFRNGLNNIAPGDELDIPVRSEKTSSTSILPSRSTNSNLLEVASTISQAGNILGNVPKGGDKKSIVANLAATRVSKSAQNWLHKFGTARVQLSVDKNLSPLNFSFGLLHPWYDTSSDIIFSQSTLNRTDERTQANMGIGWRHFFNKSAMTGSNIFFDHDISRNHSRIGVGVEYWRDYLKLSSNAYLRLSGWRNSPDTEYYNERPANGWDLRAEAYLPAYPQLGVKLIYEQYYGNEVGLLGNDNRQRNPQAITTGISYTPFPLMTFSANHKQGKNGKSDNSFTLDFHYVIGEPLRKQLDTFAVSERRSLFGSRYDFIDRNNNIVLEYHKKELIKINLPSHIEGFSKQTLPLKIFITKAIFGLKEIKWNAESLFSAGGKITEINNQWFITLPTFRSDGNNQYSLAAVAYDSKGNASEQVQTTIQVRNDDILN</sequence>
<dbReference type="AlphaFoldDB" id="A0A765BP00"/>
<reference evidence="5" key="1">
    <citation type="journal article" date="2018" name="Genome Biol.">
        <title>SKESA: strategic k-mer extension for scrupulous assemblies.</title>
        <authorList>
            <person name="Souvorov A."/>
            <person name="Agarwala R."/>
            <person name="Lipman D.J."/>
        </authorList>
    </citation>
    <scope>NUCLEOTIDE SEQUENCE</scope>
    <source>
        <strain evidence="5">MA.CK_98/00010293</strain>
        <strain evidence="4">MA.CK_98/00011463</strain>
    </source>
</reference>
<dbReference type="InterPro" id="IPR018392">
    <property type="entry name" value="LysM"/>
</dbReference>
<feature type="domain" description="LysM" evidence="3">
    <location>
        <begin position="64"/>
        <end position="112"/>
    </location>
</feature>
<dbReference type="Pfam" id="PF11924">
    <property type="entry name" value="IAT_beta"/>
    <property type="match status" value="1"/>
</dbReference>
<name>A0A765BP00_SALER</name>
<dbReference type="InterPro" id="IPR051715">
    <property type="entry name" value="Intimin-Invasin_domain"/>
</dbReference>
<dbReference type="Gene3D" id="3.10.350.10">
    <property type="entry name" value="LysM domain"/>
    <property type="match status" value="1"/>
</dbReference>
<dbReference type="PROSITE" id="PS51782">
    <property type="entry name" value="LYSM"/>
    <property type="match status" value="1"/>
</dbReference>
<dbReference type="InterPro" id="IPR038177">
    <property type="entry name" value="IAT_beta_sf"/>
</dbReference>
<evidence type="ECO:0000313" key="5">
    <source>
        <dbReference type="EMBL" id="HAG5358963.1"/>
    </source>
</evidence>